<dbReference type="EMBL" id="CDMZ01001901">
    <property type="protein sequence ID" value="CEM39062.1"/>
    <property type="molecule type" value="Genomic_DNA"/>
</dbReference>
<sequence>MSCGISAGPLSGSDLPSGNGGGTLPEIKALFNQQTAFQREYFDGRFDIVAKKIDNFDNRISQNERKVEKCEKSIEKIESTVLSFQPSDEEKDPVPRSRVVLGLSLNKAKK</sequence>
<feature type="coiled-coil region" evidence="1">
    <location>
        <begin position="53"/>
        <end position="80"/>
    </location>
</feature>
<proteinExistence type="predicted"/>
<evidence type="ECO:0000256" key="2">
    <source>
        <dbReference type="SAM" id="MobiDB-lite"/>
    </source>
</evidence>
<organism evidence="3">
    <name type="scientific">Chromera velia CCMP2878</name>
    <dbReference type="NCBI Taxonomy" id="1169474"/>
    <lineage>
        <taxon>Eukaryota</taxon>
        <taxon>Sar</taxon>
        <taxon>Alveolata</taxon>
        <taxon>Colpodellida</taxon>
        <taxon>Chromeraceae</taxon>
        <taxon>Chromera</taxon>
    </lineage>
</organism>
<evidence type="ECO:0000313" key="3">
    <source>
        <dbReference type="EMBL" id="CEM39062.1"/>
    </source>
</evidence>
<dbReference type="Gene3D" id="1.20.5.2280">
    <property type="match status" value="1"/>
</dbReference>
<evidence type="ECO:0000256" key="1">
    <source>
        <dbReference type="SAM" id="Coils"/>
    </source>
</evidence>
<protein>
    <submittedName>
        <fullName evidence="3">Uncharacterized protein</fullName>
    </submittedName>
</protein>
<gene>
    <name evidence="3" type="ORF">Cvel_24761</name>
</gene>
<dbReference type="AlphaFoldDB" id="A0A0G4H5I3"/>
<dbReference type="VEuPathDB" id="CryptoDB:Cvel_24761"/>
<reference evidence="3" key="1">
    <citation type="submission" date="2014-11" db="EMBL/GenBank/DDBJ databases">
        <authorList>
            <person name="Otto D Thomas"/>
            <person name="Naeem Raeece"/>
        </authorList>
    </citation>
    <scope>NUCLEOTIDE SEQUENCE</scope>
</reference>
<keyword evidence="1" id="KW-0175">Coiled coil</keyword>
<accession>A0A0G4H5I3</accession>
<name>A0A0G4H5I3_9ALVE</name>
<dbReference type="PhylomeDB" id="A0A0G4H5I3"/>
<feature type="region of interest" description="Disordered" evidence="2">
    <location>
        <begin position="1"/>
        <end position="24"/>
    </location>
</feature>